<dbReference type="EMBL" id="JANRMS010000127">
    <property type="protein sequence ID" value="KAJ3546053.1"/>
    <property type="molecule type" value="Genomic_DNA"/>
</dbReference>
<organism evidence="1 2">
    <name type="scientific">Fusarium decemcellulare</name>
    <dbReference type="NCBI Taxonomy" id="57161"/>
    <lineage>
        <taxon>Eukaryota</taxon>
        <taxon>Fungi</taxon>
        <taxon>Dikarya</taxon>
        <taxon>Ascomycota</taxon>
        <taxon>Pezizomycotina</taxon>
        <taxon>Sordariomycetes</taxon>
        <taxon>Hypocreomycetidae</taxon>
        <taxon>Hypocreales</taxon>
        <taxon>Nectriaceae</taxon>
        <taxon>Fusarium</taxon>
        <taxon>Fusarium decemcellulare species complex</taxon>
    </lineage>
</organism>
<name>A0ACC1STF8_9HYPO</name>
<keyword evidence="2" id="KW-1185">Reference proteome</keyword>
<accession>A0ACC1STF8</accession>
<evidence type="ECO:0000313" key="1">
    <source>
        <dbReference type="EMBL" id="KAJ3546053.1"/>
    </source>
</evidence>
<comment type="caution">
    <text evidence="1">The sequence shown here is derived from an EMBL/GenBank/DDBJ whole genome shotgun (WGS) entry which is preliminary data.</text>
</comment>
<proteinExistence type="predicted"/>
<sequence length="768" mass="86760">MTYSVAILYPNKDDIVFDKEYYLNKHIPLLEQSWGTSGLLRWEVVEYGLGPDGLKPVYAYGWSDLLRPVVELSKPAYLAEQEKSVARNQIGRSYHVNPLDSSCGDVSAIPFGGQPKPEGHHMVFCSDGNGYVRPREAYAIERSHIYTDSDRLVPHNCPNCLDTTKTSSPSRDLPFDGNHSREPTSHCLQQEGQPLYLNIELPSFIVPLPERMQKDDVAYLSSKRALILPSVQFRNAALRSYFENVHPFMPVIDVDHFLRIVALEGGGDKVSLLLYQGVMFAGAAYVPMDIIRGAGFKNRKDARKELFQRAKLLYDFNYESDRPALVQTLLIFALWYDFADDHRNGSHWIDVAVRQTFASGLHNEPDESFSTQERSLRRRIWWSCYVIDRMASLDMKRFPQIRSHDYQVSVLEDSDFDGSLDPVPPEVQYLYVQDKVVQRSLDKSFVQLVALCQILDPFFMLCGCQAGGADEGTSDHPQSSSSSNVGRSPPQLILTFKHNMEAWKRSLPQCCVYQPPSTINANLTLMVYQTSLHMLFLSLMLTVYNCELAQAQHLGGSSYMVEEVRTRLLSVTFQISDMASEAHETGLDRFFPIVVLLIVAPAAAVILRERENVDAEDWSMFNQGLTRCIEVMDTMQSVFESIRVARDAINWAASHISTYPVSATDTATRCADCSYDGVPGWLSGMYNSKPVVVTHSTPHKYSTFQTQSDSTLQDAYEEPSLWLYGAKEFFMFHEARGKATDPPTSASPIFMMEGLGIFDELSSLNYLL</sequence>
<protein>
    <submittedName>
        <fullName evidence="1">Uncharacterized protein</fullName>
    </submittedName>
</protein>
<dbReference type="Proteomes" id="UP001148629">
    <property type="component" value="Unassembled WGS sequence"/>
</dbReference>
<evidence type="ECO:0000313" key="2">
    <source>
        <dbReference type="Proteomes" id="UP001148629"/>
    </source>
</evidence>
<gene>
    <name evidence="1" type="ORF">NM208_g2200</name>
</gene>
<reference evidence="1" key="1">
    <citation type="submission" date="2022-08" db="EMBL/GenBank/DDBJ databases">
        <title>Genome Sequence of Fusarium decemcellulare.</title>
        <authorList>
            <person name="Buettner E."/>
        </authorList>
    </citation>
    <scope>NUCLEOTIDE SEQUENCE</scope>
    <source>
        <strain evidence="1">Babe19</strain>
    </source>
</reference>